<dbReference type="EMBL" id="JACYNR010000050">
    <property type="protein sequence ID" value="MBD8129244.1"/>
    <property type="molecule type" value="Genomic_DNA"/>
</dbReference>
<reference evidence="1 2" key="1">
    <citation type="journal article" date="2020" name="FEMS Microbiol. Ecol.">
        <title>Temporal dynamics of bacterial communities during seed development and maturation.</title>
        <authorList>
            <person name="Chesneau G."/>
            <person name="Torres-Cortes G."/>
            <person name="Briand M."/>
            <person name="Darrasse A."/>
            <person name="Preveaux A."/>
            <person name="Marais C."/>
            <person name="Jacques M.A."/>
            <person name="Shade A."/>
            <person name="Barret M."/>
        </authorList>
    </citation>
    <scope>NUCLEOTIDE SEQUENCE [LARGE SCALE GENOMIC DNA]</scope>
    <source>
        <strain evidence="1 2">CFBP13709</strain>
    </source>
</reference>
<organism evidence="1 2">
    <name type="scientific">Enterobacter agglomerans</name>
    <name type="common">Erwinia herbicola</name>
    <name type="synonym">Pantoea agglomerans</name>
    <dbReference type="NCBI Taxonomy" id="549"/>
    <lineage>
        <taxon>Bacteria</taxon>
        <taxon>Pseudomonadati</taxon>
        <taxon>Pseudomonadota</taxon>
        <taxon>Gammaproteobacteria</taxon>
        <taxon>Enterobacterales</taxon>
        <taxon>Erwiniaceae</taxon>
        <taxon>Pantoea</taxon>
        <taxon>Pantoea agglomerans group</taxon>
    </lineage>
</organism>
<sequence>MLWVKTNAPSIYGSLASFGMALMVTLYDGKSWRNAFLSGLICLLISMGVINSLEYFGWQADHALLVGIVIGGIGVERCLSIMNVMASMKTRVPEDNGTKAGSENENK</sequence>
<proteinExistence type="predicted"/>
<dbReference type="Proteomes" id="UP000610459">
    <property type="component" value="Unassembled WGS sequence"/>
</dbReference>
<evidence type="ECO:0000313" key="2">
    <source>
        <dbReference type="Proteomes" id="UP000610459"/>
    </source>
</evidence>
<accession>A0ACC5PW93</accession>
<evidence type="ECO:0000313" key="1">
    <source>
        <dbReference type="EMBL" id="MBD8129244.1"/>
    </source>
</evidence>
<protein>
    <submittedName>
        <fullName evidence="1">Phage holin family protein</fullName>
    </submittedName>
</protein>
<name>A0ACC5PW93_ENTAG</name>
<keyword evidence="2" id="KW-1185">Reference proteome</keyword>
<comment type="caution">
    <text evidence="1">The sequence shown here is derived from an EMBL/GenBank/DDBJ whole genome shotgun (WGS) entry which is preliminary data.</text>
</comment>
<gene>
    <name evidence="1" type="ORF">IFT41_24425</name>
</gene>